<dbReference type="SMART" id="SM00387">
    <property type="entry name" value="HATPase_c"/>
    <property type="match status" value="1"/>
</dbReference>
<feature type="domain" description="Histidine kinase" evidence="12">
    <location>
        <begin position="534"/>
        <end position="750"/>
    </location>
</feature>
<dbReference type="GO" id="GO:0005886">
    <property type="term" value="C:plasma membrane"/>
    <property type="evidence" value="ECO:0007669"/>
    <property type="project" value="UniProtKB-SubCell"/>
</dbReference>
<dbReference type="InterPro" id="IPR005467">
    <property type="entry name" value="His_kinase_dom"/>
</dbReference>
<keyword evidence="4" id="KW-1003">Cell membrane</keyword>
<dbReference type="Proteomes" id="UP000264605">
    <property type="component" value="Chromosome"/>
</dbReference>
<dbReference type="InterPro" id="IPR003661">
    <property type="entry name" value="HisK_dim/P_dom"/>
</dbReference>
<dbReference type="SMART" id="SM00388">
    <property type="entry name" value="HisKA"/>
    <property type="match status" value="1"/>
</dbReference>
<evidence type="ECO:0000256" key="8">
    <source>
        <dbReference type="ARBA" id="ARBA00023012"/>
    </source>
</evidence>
<dbReference type="EMBL" id="CP032090">
    <property type="protein sequence ID" value="AXV63919.1"/>
    <property type="molecule type" value="Genomic_DNA"/>
</dbReference>
<proteinExistence type="predicted"/>
<dbReference type="InterPro" id="IPR001789">
    <property type="entry name" value="Sig_transdc_resp-reg_receiver"/>
</dbReference>
<dbReference type="AlphaFoldDB" id="A0AAD0RW21"/>
<dbReference type="GeneID" id="99503979"/>
<dbReference type="InterPro" id="IPR042240">
    <property type="entry name" value="CHASE_sf"/>
</dbReference>
<dbReference type="Pfam" id="PF02518">
    <property type="entry name" value="HATPase_c"/>
    <property type="match status" value="1"/>
</dbReference>
<evidence type="ECO:0000256" key="4">
    <source>
        <dbReference type="ARBA" id="ARBA00022475"/>
    </source>
</evidence>
<evidence type="ECO:0000256" key="5">
    <source>
        <dbReference type="ARBA" id="ARBA00022553"/>
    </source>
</evidence>
<dbReference type="Gene3D" id="3.30.450.350">
    <property type="entry name" value="CHASE domain"/>
    <property type="match status" value="1"/>
</dbReference>
<evidence type="ECO:0000256" key="10">
    <source>
        <dbReference type="PROSITE-ProRule" id="PRU00169"/>
    </source>
</evidence>
<comment type="subcellular location">
    <subcellularLocation>
        <location evidence="2">Cell membrane</location>
        <topology evidence="2">Multi-pass membrane protein</topology>
    </subcellularLocation>
</comment>
<keyword evidence="16" id="KW-0808">Transferase</keyword>
<dbReference type="KEGG" id="pdj:D0907_00815"/>
<feature type="modified residue" description="4-aspartylphosphate" evidence="10">
    <location>
        <position position="825"/>
    </location>
</feature>
<dbReference type="PANTHER" id="PTHR45339:SF1">
    <property type="entry name" value="HYBRID SIGNAL TRANSDUCTION HISTIDINE KINASE J"/>
    <property type="match status" value="1"/>
</dbReference>
<dbReference type="SUPFAM" id="SSF47384">
    <property type="entry name" value="Homodimeric domain of signal transducing histidine kinase"/>
    <property type="match status" value="1"/>
</dbReference>
<evidence type="ECO:0000259" key="13">
    <source>
        <dbReference type="PROSITE" id="PS50110"/>
    </source>
</evidence>
<dbReference type="Pfam" id="PF05231">
    <property type="entry name" value="MASE1"/>
    <property type="match status" value="1"/>
</dbReference>
<dbReference type="InterPro" id="IPR036890">
    <property type="entry name" value="HATPase_C_sf"/>
</dbReference>
<dbReference type="SUPFAM" id="SSF52172">
    <property type="entry name" value="CheY-like"/>
    <property type="match status" value="1"/>
</dbReference>
<dbReference type="Pfam" id="PF00512">
    <property type="entry name" value="HisKA"/>
    <property type="match status" value="1"/>
</dbReference>
<evidence type="ECO:0000259" key="12">
    <source>
        <dbReference type="PROSITE" id="PS50109"/>
    </source>
</evidence>
<evidence type="ECO:0000256" key="6">
    <source>
        <dbReference type="ARBA" id="ARBA00022692"/>
    </source>
</evidence>
<dbReference type="InterPro" id="IPR036097">
    <property type="entry name" value="HisK_dim/P_sf"/>
</dbReference>
<dbReference type="SMART" id="SM01079">
    <property type="entry name" value="CHASE"/>
    <property type="match status" value="1"/>
</dbReference>
<dbReference type="Gene3D" id="3.30.565.10">
    <property type="entry name" value="Histidine kinase-like ATPase, C-terminal domain"/>
    <property type="match status" value="1"/>
</dbReference>
<protein>
    <recommendedName>
        <fullName evidence="3">histidine kinase</fullName>
        <ecNumber evidence="3">2.7.13.3</ecNumber>
    </recommendedName>
</protein>
<dbReference type="RefSeq" id="WP_036974432.1">
    <property type="nucleotide sequence ID" value="NZ_CP032090.1"/>
</dbReference>
<dbReference type="InterPro" id="IPR004358">
    <property type="entry name" value="Sig_transdc_His_kin-like_C"/>
</dbReference>
<dbReference type="FunFam" id="3.30.565.10:FF:000010">
    <property type="entry name" value="Sensor histidine kinase RcsC"/>
    <property type="match status" value="1"/>
</dbReference>
<name>A0AAD0RW21_9GAMM</name>
<dbReference type="InterPro" id="IPR003594">
    <property type="entry name" value="HATPase_dom"/>
</dbReference>
<evidence type="ECO:0000256" key="7">
    <source>
        <dbReference type="ARBA" id="ARBA00022989"/>
    </source>
</evidence>
<evidence type="ECO:0000259" key="14">
    <source>
        <dbReference type="PROSITE" id="PS50839"/>
    </source>
</evidence>
<comment type="catalytic activity">
    <reaction evidence="1">
        <text>ATP + protein L-histidine = ADP + protein N-phospho-L-histidine.</text>
        <dbReference type="EC" id="2.7.13.3"/>
    </reaction>
</comment>
<dbReference type="InterPro" id="IPR006189">
    <property type="entry name" value="CHASE_dom"/>
</dbReference>
<dbReference type="SMART" id="SM00448">
    <property type="entry name" value="REC"/>
    <property type="match status" value="1"/>
</dbReference>
<dbReference type="Pfam" id="PF00072">
    <property type="entry name" value="Response_reg"/>
    <property type="match status" value="1"/>
</dbReference>
<feature type="transmembrane region" description="Helical" evidence="11">
    <location>
        <begin position="189"/>
        <end position="208"/>
    </location>
</feature>
<dbReference type="InterPro" id="IPR011006">
    <property type="entry name" value="CheY-like_superfamily"/>
</dbReference>
<dbReference type="SUPFAM" id="SSF55874">
    <property type="entry name" value="ATPase domain of HSP90 chaperone/DNA topoisomerase II/histidine kinase"/>
    <property type="match status" value="1"/>
</dbReference>
<keyword evidence="7 11" id="KW-1133">Transmembrane helix</keyword>
<evidence type="ECO:0000256" key="2">
    <source>
        <dbReference type="ARBA" id="ARBA00004651"/>
    </source>
</evidence>
<evidence type="ECO:0000256" key="11">
    <source>
        <dbReference type="SAM" id="Phobius"/>
    </source>
</evidence>
<reference evidence="16 17" key="1">
    <citation type="submission" date="2016-10" db="EMBL/GenBank/DDBJ databases">
        <authorList>
            <person name="Varghese N."/>
            <person name="Submissions S."/>
        </authorList>
    </citation>
    <scope>NUCLEOTIDE SEQUENCE [LARGE SCALE GENOMIC DNA]</scope>
    <source>
        <strain evidence="16 17">CGMCC 1.8499</strain>
    </source>
</reference>
<dbReference type="EC" id="2.7.13.3" evidence="3"/>
<dbReference type="PROSITE" id="PS50839">
    <property type="entry name" value="CHASE"/>
    <property type="match status" value="1"/>
</dbReference>
<keyword evidence="17" id="KW-1185">Reference proteome</keyword>
<dbReference type="GO" id="GO:0000155">
    <property type="term" value="F:phosphorelay sensor kinase activity"/>
    <property type="evidence" value="ECO:0007669"/>
    <property type="project" value="InterPro"/>
</dbReference>
<accession>A0AAD0RW21</accession>
<dbReference type="PROSITE" id="PS50109">
    <property type="entry name" value="HIS_KIN"/>
    <property type="match status" value="1"/>
</dbReference>
<feature type="transmembrane region" description="Helical" evidence="11">
    <location>
        <begin position="122"/>
        <end position="144"/>
    </location>
</feature>
<keyword evidence="5 10" id="KW-0597">Phosphoprotein</keyword>
<dbReference type="CDD" id="cd00082">
    <property type="entry name" value="HisKA"/>
    <property type="match status" value="1"/>
</dbReference>
<dbReference type="Proteomes" id="UP000183805">
    <property type="component" value="Unassembled WGS sequence"/>
</dbReference>
<evidence type="ECO:0000256" key="3">
    <source>
        <dbReference type="ARBA" id="ARBA00012438"/>
    </source>
</evidence>
<feature type="transmembrane region" description="Helical" evidence="11">
    <location>
        <begin position="156"/>
        <end position="177"/>
    </location>
</feature>
<evidence type="ECO:0000313" key="15">
    <source>
        <dbReference type="EMBL" id="AXV63919.1"/>
    </source>
</evidence>
<feature type="domain" description="CHASE" evidence="14">
    <location>
        <begin position="250"/>
        <end position="462"/>
    </location>
</feature>
<sequence length="898" mass="100248">MKNAFTLTISIALAYFFTGYLSNSLLAIDGYAVAAWPPSGIALASILLSRNRALPGVLLGAFLVNLIHLDNVSDILHWQIMLQAIGVTLASTFQAWLAYYIIIHLVKNPLELSSLRQSVQGLIIGGPLCSLIAASAGTALLVINDVIPHYMALNNFVAWWIGDSIGVLIFTPLVLAAFSYNHIQQRVQIIVPSLVIYMIICVSFYGASSVKKAKDEQRQQTKVSAIKTNLEHRVGEIQSHLALLATFFASSDDVDFREFKRFTSRQLQDSTEIAAFEWAPKVIHSQLSNYENLLRDELGDDYYVKEKNTEGEWQAVSKRDIYFPVQYIHPLIGNEAVKGFDLASSAVRFEALTNSRLSKSVTVSEPISLMQGGGNERGVLFFNPVYADLHHQVGFKGYVVAVVNLEVLAQTLNYNQNTDIDASFYDMTDGDNPTEIFSPQRVGTKVIAHFNFIVGERVWQVKLWEPVKQSSWLVYWFAQIVGMLFVWLLITFLISVTGTNIQIRQQVAKQTQSLREEKLKADKASQIKSEFLANMSHEIRTPINGIKGLHYLALQEQDWQQARAYIEQADGALNVLLRVLNDVLDFSKIEAGRLELHQEPVDINSLINEISNLMQFELNSRSLNFVVDYDRSESLVIQTDAIRLKQILLNLLNNAVKFTPEGEITLRIWQENKMTYFSVIDTGIGIKKEVQEQLFQPFSQADSSTSRRFGGTGLGLSICKKLIDLMGGDISLTSVEGQGSTFTFTVPFESPLEAVIHTDDVLSEIDISAISFANVAILLVEDNPLNQHVACAILKTKGCLPDVAKDGHEAIKMISEKSYDLVLMDIQMPNMDGLQATQVIRNELLINDLPIIGLSANAHDDDLKKGLASGMDGYLTKPIDADKLFKTLWYHLQNKSVN</sequence>
<evidence type="ECO:0000313" key="17">
    <source>
        <dbReference type="Proteomes" id="UP000183805"/>
    </source>
</evidence>
<keyword evidence="8" id="KW-0902">Two-component regulatory system</keyword>
<dbReference type="CDD" id="cd17546">
    <property type="entry name" value="REC_hyHK_CKI1_RcsC-like"/>
    <property type="match status" value="1"/>
</dbReference>
<reference evidence="15 18" key="2">
    <citation type="submission" date="2018-08" db="EMBL/GenBank/DDBJ databases">
        <title>Draft genome sequence of Pseudoalteromonas donghaensis HJ51.</title>
        <authorList>
            <person name="Oh J."/>
            <person name="Roh D."/>
        </authorList>
    </citation>
    <scope>NUCLEOTIDE SEQUENCE [LARGE SCALE GENOMIC DNA]</scope>
    <source>
        <strain evidence="15 18">HJ51</strain>
    </source>
</reference>
<dbReference type="InterPro" id="IPR007895">
    <property type="entry name" value="MASE1"/>
</dbReference>
<dbReference type="PRINTS" id="PR00344">
    <property type="entry name" value="BCTRLSENSOR"/>
</dbReference>
<keyword evidence="6 11" id="KW-0812">Transmembrane</keyword>
<organism evidence="15 18">
    <name type="scientific">Pseudoalteromonas lipolytica</name>
    <dbReference type="NCBI Taxonomy" id="570156"/>
    <lineage>
        <taxon>Bacteria</taxon>
        <taxon>Pseudomonadati</taxon>
        <taxon>Pseudomonadota</taxon>
        <taxon>Gammaproteobacteria</taxon>
        <taxon>Alteromonadales</taxon>
        <taxon>Pseudoalteromonadaceae</taxon>
        <taxon>Pseudoalteromonas</taxon>
    </lineage>
</organism>
<dbReference type="Pfam" id="PF03924">
    <property type="entry name" value="CHASE"/>
    <property type="match status" value="1"/>
</dbReference>
<dbReference type="PANTHER" id="PTHR45339">
    <property type="entry name" value="HYBRID SIGNAL TRANSDUCTION HISTIDINE KINASE J"/>
    <property type="match status" value="1"/>
</dbReference>
<evidence type="ECO:0000256" key="1">
    <source>
        <dbReference type="ARBA" id="ARBA00000085"/>
    </source>
</evidence>
<keyword evidence="9 11" id="KW-0472">Membrane</keyword>
<feature type="transmembrane region" description="Helical" evidence="11">
    <location>
        <begin position="472"/>
        <end position="496"/>
    </location>
</feature>
<feature type="domain" description="Response regulatory" evidence="13">
    <location>
        <begin position="776"/>
        <end position="892"/>
    </location>
</feature>
<dbReference type="CDD" id="cd16922">
    <property type="entry name" value="HATPase_EvgS-ArcB-TorS-like"/>
    <property type="match status" value="1"/>
</dbReference>
<evidence type="ECO:0000313" key="18">
    <source>
        <dbReference type="Proteomes" id="UP000264605"/>
    </source>
</evidence>
<keyword evidence="16" id="KW-0418">Kinase</keyword>
<gene>
    <name evidence="15" type="ORF">D0907_00815</name>
    <name evidence="16" type="ORF">SAMN04487854_11782</name>
</gene>
<dbReference type="EMBL" id="FPAZ01000017">
    <property type="protein sequence ID" value="SFT93646.1"/>
    <property type="molecule type" value="Genomic_DNA"/>
</dbReference>
<dbReference type="Gene3D" id="3.40.50.2300">
    <property type="match status" value="1"/>
</dbReference>
<evidence type="ECO:0000256" key="9">
    <source>
        <dbReference type="ARBA" id="ARBA00023136"/>
    </source>
</evidence>
<dbReference type="PROSITE" id="PS50110">
    <property type="entry name" value="RESPONSE_REGULATORY"/>
    <property type="match status" value="1"/>
</dbReference>
<dbReference type="Gene3D" id="1.10.287.130">
    <property type="match status" value="1"/>
</dbReference>
<evidence type="ECO:0000313" key="16">
    <source>
        <dbReference type="EMBL" id="SFT93646.1"/>
    </source>
</evidence>
<feature type="transmembrane region" description="Helical" evidence="11">
    <location>
        <begin position="80"/>
        <end position="102"/>
    </location>
</feature>